<dbReference type="PROSITE" id="PS50850">
    <property type="entry name" value="MFS"/>
    <property type="match status" value="1"/>
</dbReference>
<keyword evidence="1" id="KW-1003">Cell membrane</keyword>
<dbReference type="InterPro" id="IPR011701">
    <property type="entry name" value="MFS"/>
</dbReference>
<dbReference type="Gene3D" id="1.20.1250.20">
    <property type="entry name" value="MFS general substrate transporter like domains"/>
    <property type="match status" value="1"/>
</dbReference>
<dbReference type="InterPro" id="IPR020846">
    <property type="entry name" value="MFS_dom"/>
</dbReference>
<keyword evidence="8" id="KW-1185">Reference proteome</keyword>
<dbReference type="AlphaFoldDB" id="A0A2T2XYG7"/>
<keyword evidence="3 5" id="KW-1133">Transmembrane helix</keyword>
<feature type="transmembrane region" description="Helical" evidence="5">
    <location>
        <begin position="358"/>
        <end position="381"/>
    </location>
</feature>
<dbReference type="GO" id="GO:0022857">
    <property type="term" value="F:transmembrane transporter activity"/>
    <property type="evidence" value="ECO:0007669"/>
    <property type="project" value="InterPro"/>
</dbReference>
<feature type="transmembrane region" description="Helical" evidence="5">
    <location>
        <begin position="51"/>
        <end position="69"/>
    </location>
</feature>
<feature type="transmembrane region" description="Helical" evidence="5">
    <location>
        <begin position="99"/>
        <end position="121"/>
    </location>
</feature>
<feature type="transmembrane region" description="Helical" evidence="5">
    <location>
        <begin position="204"/>
        <end position="226"/>
    </location>
</feature>
<dbReference type="InterPro" id="IPR036259">
    <property type="entry name" value="MFS_trans_sf"/>
</dbReference>
<proteinExistence type="predicted"/>
<evidence type="ECO:0000313" key="7">
    <source>
        <dbReference type="EMBL" id="PSR45316.1"/>
    </source>
</evidence>
<evidence type="ECO:0000256" key="4">
    <source>
        <dbReference type="ARBA" id="ARBA00023136"/>
    </source>
</evidence>
<evidence type="ECO:0000256" key="1">
    <source>
        <dbReference type="ARBA" id="ARBA00022475"/>
    </source>
</evidence>
<dbReference type="RefSeq" id="WP_106929350.1">
    <property type="nucleotide sequence ID" value="NZ_CABMMU010000017.1"/>
</dbReference>
<dbReference type="Pfam" id="PF07690">
    <property type="entry name" value="MFS_1"/>
    <property type="match status" value="1"/>
</dbReference>
<protein>
    <recommendedName>
        <fullName evidence="6">Major facilitator superfamily (MFS) profile domain-containing protein</fullName>
    </recommendedName>
</protein>
<feature type="transmembrane region" description="Helical" evidence="5">
    <location>
        <begin position="76"/>
        <end position="93"/>
    </location>
</feature>
<evidence type="ECO:0000259" key="6">
    <source>
        <dbReference type="PROSITE" id="PS50850"/>
    </source>
</evidence>
<feature type="transmembrane region" description="Helical" evidence="5">
    <location>
        <begin position="133"/>
        <end position="157"/>
    </location>
</feature>
<name>A0A2T2XYG7_9ENTR</name>
<gene>
    <name evidence="7" type="ORF">C8256_18670</name>
</gene>
<feature type="transmembrane region" description="Helical" evidence="5">
    <location>
        <begin position="238"/>
        <end position="258"/>
    </location>
</feature>
<comment type="caution">
    <text evidence="7">The sequence shown here is derived from an EMBL/GenBank/DDBJ whole genome shotgun (WGS) entry which is preliminary data.</text>
</comment>
<sequence length="393" mass="42058">MGQEKRSLFKISLLSISIINMSGPAVAAAIPLMLAAFPQQSLADIELTVSVTNFGILLLVVLAPFFVRLLGDKKTVMTGLILALVAGCVPVFSGSYEMILFSRFMLGCGIGLFNSLSYSLICQHFDGDERATLLGYQNAVSAIGSALMTLLISQLIAHGWHSVFLIYFLTLLPIILFGLNVPSTRRAATHAAARGQHWRIDWRVPGYALYLFYIFAGYMILIFKLATVVTAVGYSDAAGASLLLTLSTLIAFPGGILFGRVSKMLGHAILPLSLLIIGASLVLLACSTSLAATALSVLAAGFVFAFVIPYFFSCAAAVSAPDLQTVTSSILLIGINFGVFLHPWVIRMIQLVGGRSDIFFPITAYGVLFIASAVVHSGYLLGRRMITGAKNDE</sequence>
<feature type="transmembrane region" description="Helical" evidence="5">
    <location>
        <begin position="270"/>
        <end position="291"/>
    </location>
</feature>
<feature type="transmembrane region" description="Helical" evidence="5">
    <location>
        <begin position="163"/>
        <end position="183"/>
    </location>
</feature>
<evidence type="ECO:0000313" key="8">
    <source>
        <dbReference type="Proteomes" id="UP000240892"/>
    </source>
</evidence>
<organism evidence="7 8">
    <name type="scientific">Kluyvera genomosp. 2</name>
    <dbReference type="NCBI Taxonomy" id="2774054"/>
    <lineage>
        <taxon>Bacteria</taxon>
        <taxon>Pseudomonadati</taxon>
        <taxon>Pseudomonadota</taxon>
        <taxon>Gammaproteobacteria</taxon>
        <taxon>Enterobacterales</taxon>
        <taxon>Enterobacteriaceae</taxon>
        <taxon>Kluyvera</taxon>
    </lineage>
</organism>
<evidence type="ECO:0000256" key="3">
    <source>
        <dbReference type="ARBA" id="ARBA00022989"/>
    </source>
</evidence>
<reference evidence="7 8" key="1">
    <citation type="submission" date="2018-03" db="EMBL/GenBank/DDBJ databases">
        <title>First report of an OXA-48+CTX-M-M-producing Kluyvera ascorbata clone recovered from patients admitted in a University Hospital in Madrid, Spain.</title>
        <authorList>
            <person name="Hernandez-Garcia M."/>
            <person name="Leon-Sampedro R."/>
            <person name="Perez-Viso B."/>
            <person name="Morosini M.I."/>
            <person name="Lopez-Fresnena N."/>
            <person name="Coque T.M."/>
            <person name="Bonten M."/>
            <person name="Malhotra-Kumar S."/>
            <person name="Ruiz-Garbajosa P."/>
            <person name="Canton R."/>
        </authorList>
    </citation>
    <scope>NUCLEOTIDE SEQUENCE [LARGE SCALE GENOMIC DNA]</scope>
    <source>
        <strain evidence="7 8">KA2</strain>
    </source>
</reference>
<dbReference type="EMBL" id="PYHO01000017">
    <property type="protein sequence ID" value="PSR45316.1"/>
    <property type="molecule type" value="Genomic_DNA"/>
</dbReference>
<keyword evidence="4 5" id="KW-0472">Membrane</keyword>
<dbReference type="InterPro" id="IPR050327">
    <property type="entry name" value="Proton-linked_MCT"/>
</dbReference>
<feature type="transmembrane region" description="Helical" evidence="5">
    <location>
        <begin position="297"/>
        <end position="318"/>
    </location>
</feature>
<evidence type="ECO:0000256" key="5">
    <source>
        <dbReference type="SAM" id="Phobius"/>
    </source>
</evidence>
<dbReference type="PANTHER" id="PTHR11360">
    <property type="entry name" value="MONOCARBOXYLATE TRANSPORTER"/>
    <property type="match status" value="1"/>
</dbReference>
<accession>A0A2T2XYG7</accession>
<dbReference type="PANTHER" id="PTHR11360:SF284">
    <property type="entry name" value="EG:103B4.3 PROTEIN-RELATED"/>
    <property type="match status" value="1"/>
</dbReference>
<feature type="transmembrane region" description="Helical" evidence="5">
    <location>
        <begin position="330"/>
        <end position="346"/>
    </location>
</feature>
<keyword evidence="2 5" id="KW-0812">Transmembrane</keyword>
<dbReference type="Proteomes" id="UP000240892">
    <property type="component" value="Unassembled WGS sequence"/>
</dbReference>
<feature type="domain" description="Major facilitator superfamily (MFS) profile" evidence="6">
    <location>
        <begin position="8"/>
        <end position="390"/>
    </location>
</feature>
<dbReference type="SUPFAM" id="SSF103473">
    <property type="entry name" value="MFS general substrate transporter"/>
    <property type="match status" value="1"/>
</dbReference>
<evidence type="ECO:0000256" key="2">
    <source>
        <dbReference type="ARBA" id="ARBA00022692"/>
    </source>
</evidence>